<protein>
    <recommendedName>
        <fullName evidence="6">Cytochrome b562</fullName>
    </recommendedName>
</protein>
<evidence type="ECO:0000313" key="4">
    <source>
        <dbReference type="EMBL" id="BAH37740.1"/>
    </source>
</evidence>
<dbReference type="KEGG" id="gau:GAU_0698"/>
<dbReference type="GO" id="GO:0020037">
    <property type="term" value="F:heme binding"/>
    <property type="evidence" value="ECO:0007669"/>
    <property type="project" value="InterPro"/>
</dbReference>
<comment type="similarity">
    <text evidence="1">Belongs to the cytochrome b562 family.</text>
</comment>
<proteinExistence type="inferred from homology"/>
<dbReference type="Gene3D" id="1.20.120.10">
    <property type="entry name" value="Cytochrome c/b562"/>
    <property type="match status" value="1"/>
</dbReference>
<dbReference type="GO" id="GO:0005506">
    <property type="term" value="F:iron ion binding"/>
    <property type="evidence" value="ECO:0007669"/>
    <property type="project" value="InterPro"/>
</dbReference>
<accession>C1A680</accession>
<keyword evidence="2" id="KW-0732">Signal</keyword>
<dbReference type="GO" id="GO:0009055">
    <property type="term" value="F:electron transfer activity"/>
    <property type="evidence" value="ECO:0007669"/>
    <property type="project" value="InterPro"/>
</dbReference>
<evidence type="ECO:0000256" key="1">
    <source>
        <dbReference type="ARBA" id="ARBA00005523"/>
    </source>
</evidence>
<dbReference type="InterPro" id="IPR009155">
    <property type="entry name" value="Cyt_b562"/>
</dbReference>
<dbReference type="HOGENOM" id="CLU_1600344_0_0_0"/>
<dbReference type="Pfam" id="PF07361">
    <property type="entry name" value="Cytochrom_B562"/>
    <property type="match status" value="1"/>
</dbReference>
<organism evidence="4 5">
    <name type="scientific">Gemmatimonas aurantiaca (strain DSM 14586 / JCM 11422 / NBRC 100505 / T-27)</name>
    <dbReference type="NCBI Taxonomy" id="379066"/>
    <lineage>
        <taxon>Bacteria</taxon>
        <taxon>Pseudomonadati</taxon>
        <taxon>Gemmatimonadota</taxon>
        <taxon>Gemmatimonadia</taxon>
        <taxon>Gemmatimonadales</taxon>
        <taxon>Gemmatimonadaceae</taxon>
        <taxon>Gemmatimonas</taxon>
    </lineage>
</organism>
<feature type="compositionally biased region" description="Basic and acidic residues" evidence="3">
    <location>
        <begin position="144"/>
        <end position="154"/>
    </location>
</feature>
<evidence type="ECO:0000256" key="2">
    <source>
        <dbReference type="ARBA" id="ARBA00022729"/>
    </source>
</evidence>
<dbReference type="eggNOG" id="ENOG502ZMZX">
    <property type="taxonomic scope" value="Bacteria"/>
</dbReference>
<evidence type="ECO:0000256" key="3">
    <source>
        <dbReference type="SAM" id="MobiDB-lite"/>
    </source>
</evidence>
<dbReference type="Proteomes" id="UP000002209">
    <property type="component" value="Chromosome"/>
</dbReference>
<dbReference type="GO" id="GO:0042597">
    <property type="term" value="C:periplasmic space"/>
    <property type="evidence" value="ECO:0007669"/>
    <property type="project" value="InterPro"/>
</dbReference>
<name>C1A680_GEMAT</name>
<keyword evidence="5" id="KW-1185">Reference proteome</keyword>
<evidence type="ECO:0008006" key="6">
    <source>
        <dbReference type="Google" id="ProtNLM"/>
    </source>
</evidence>
<evidence type="ECO:0000313" key="5">
    <source>
        <dbReference type="Proteomes" id="UP000002209"/>
    </source>
</evidence>
<dbReference type="SUPFAM" id="SSF47175">
    <property type="entry name" value="Cytochromes"/>
    <property type="match status" value="1"/>
</dbReference>
<dbReference type="AlphaFoldDB" id="C1A680"/>
<dbReference type="EMBL" id="AP009153">
    <property type="protein sequence ID" value="BAH37740.1"/>
    <property type="molecule type" value="Genomic_DNA"/>
</dbReference>
<gene>
    <name evidence="4" type="ordered locus">GAU_0698</name>
</gene>
<feature type="region of interest" description="Disordered" evidence="3">
    <location>
        <begin position="144"/>
        <end position="166"/>
    </location>
</feature>
<dbReference type="InterPro" id="IPR010980">
    <property type="entry name" value="Cyt_c/b562"/>
</dbReference>
<sequence>MPRDLPPPSGHASTMQLRVRQLGALCVLALALTQAAFRFQDDEKTPLGKKMAAINTAFKAVGRQIDDPTKNASTLKQLDVIETNAKEAMALDPEKKGQVPAAQQAKFVADYKAGMKVFLDTVTKLRTAVKAGNNAEASKIIDTMKDQQRDGHKEFRIRKAGAPPGL</sequence>
<dbReference type="GO" id="GO:0022900">
    <property type="term" value="P:electron transport chain"/>
    <property type="evidence" value="ECO:0007669"/>
    <property type="project" value="InterPro"/>
</dbReference>
<reference evidence="5" key="1">
    <citation type="submission" date="2006-03" db="EMBL/GenBank/DDBJ databases">
        <title>Complete genome sequence of Gemmatimonas aurantiaca T-27 that represents a novel phylum Gemmatimonadetes.</title>
        <authorList>
            <person name="Takasaki K."/>
            <person name="Ichikawa N."/>
            <person name="Miura H."/>
            <person name="Matsushita S."/>
            <person name="Watanabe Y."/>
            <person name="Oguchi A."/>
            <person name="Ankai A."/>
            <person name="Yashiro I."/>
            <person name="Takahashi M."/>
            <person name="Terui Y."/>
            <person name="Fukui S."/>
            <person name="Yokoyama H."/>
            <person name="Tanikawa S."/>
            <person name="Hanada S."/>
            <person name="Kamagata Y."/>
            <person name="Fujita N."/>
        </authorList>
    </citation>
    <scope>NUCLEOTIDE SEQUENCE [LARGE SCALE GENOMIC DNA]</scope>
    <source>
        <strain evidence="5">T-27 / DSM 14586 / JCM 11422 / NBRC 100505</strain>
    </source>
</reference>